<sequence>MGQDSGPHAYNSNADSFLNPVDCCIAAPAGNNRRLSDKGFKEASNDIKGLNGAARED</sequence>
<dbReference type="Proteomes" id="UP001596042">
    <property type="component" value="Unassembled WGS sequence"/>
</dbReference>
<organism evidence="1 2">
    <name type="scientific">Daeguia caeni</name>
    <dbReference type="NCBI Taxonomy" id="439612"/>
    <lineage>
        <taxon>Bacteria</taxon>
        <taxon>Pseudomonadati</taxon>
        <taxon>Pseudomonadota</taxon>
        <taxon>Alphaproteobacteria</taxon>
        <taxon>Hyphomicrobiales</taxon>
        <taxon>Brucellaceae</taxon>
        <taxon>Daeguia</taxon>
    </lineage>
</organism>
<evidence type="ECO:0000313" key="2">
    <source>
        <dbReference type="Proteomes" id="UP001596042"/>
    </source>
</evidence>
<name>A0ABV9H549_9HYPH</name>
<keyword evidence="2" id="KW-1185">Reference proteome</keyword>
<comment type="caution">
    <text evidence="1">The sequence shown here is derived from an EMBL/GenBank/DDBJ whole genome shotgun (WGS) entry which is preliminary data.</text>
</comment>
<reference evidence="2" key="1">
    <citation type="journal article" date="2019" name="Int. J. Syst. Evol. Microbiol.">
        <title>The Global Catalogue of Microorganisms (GCM) 10K type strain sequencing project: providing services to taxonomists for standard genome sequencing and annotation.</title>
        <authorList>
            <consortium name="The Broad Institute Genomics Platform"/>
            <consortium name="The Broad Institute Genome Sequencing Center for Infectious Disease"/>
            <person name="Wu L."/>
            <person name="Ma J."/>
        </authorList>
    </citation>
    <scope>NUCLEOTIDE SEQUENCE [LARGE SCALE GENOMIC DNA]</scope>
    <source>
        <strain evidence="2">CGMCC 1.15731</strain>
    </source>
</reference>
<gene>
    <name evidence="1" type="ORF">ACFO1V_05265</name>
</gene>
<proteinExistence type="predicted"/>
<accession>A0ABV9H549</accession>
<protein>
    <submittedName>
        <fullName evidence="1">Uncharacterized protein</fullName>
    </submittedName>
</protein>
<dbReference type="RefSeq" id="WP_380075068.1">
    <property type="nucleotide sequence ID" value="NZ_JBHSEL010000044.1"/>
</dbReference>
<dbReference type="EMBL" id="JBHSEL010000044">
    <property type="protein sequence ID" value="MFC4624636.1"/>
    <property type="molecule type" value="Genomic_DNA"/>
</dbReference>
<evidence type="ECO:0000313" key="1">
    <source>
        <dbReference type="EMBL" id="MFC4624636.1"/>
    </source>
</evidence>